<name>K2HNW1_9RHOB</name>
<comment type="subcellular location">
    <subcellularLocation>
        <location evidence="1 8">Cell membrane</location>
        <topology evidence="1 8">Multi-pass membrane protein</topology>
    </subcellularLocation>
</comment>
<dbReference type="STRING" id="1231392.OCGS_1387"/>
<evidence type="ECO:0000256" key="3">
    <source>
        <dbReference type="ARBA" id="ARBA00022448"/>
    </source>
</evidence>
<dbReference type="EMBL" id="AMGO01000021">
    <property type="protein sequence ID" value="EKE44549.1"/>
    <property type="molecule type" value="Genomic_DNA"/>
</dbReference>
<dbReference type="PATRIC" id="fig|1231392.3.peg.1391"/>
<evidence type="ECO:0000256" key="6">
    <source>
        <dbReference type="ARBA" id="ARBA00022989"/>
    </source>
</evidence>
<keyword evidence="4 8" id="KW-1003">Cell membrane</keyword>
<feature type="transmembrane region" description="Helical" evidence="8">
    <location>
        <begin position="98"/>
        <end position="117"/>
    </location>
</feature>
<evidence type="ECO:0000256" key="7">
    <source>
        <dbReference type="ARBA" id="ARBA00023136"/>
    </source>
</evidence>
<sequence>MIDALILLAAGFLAGIVNAIAGGGTFLTFPALVAVGVPPILANATSAVAVLPGYVASVVGFGPALRMLPRRGVARIVAASAAGGIAGGALLLVSSEDVFAVVVPFLLLAATAVFAFGNGLRDRLAASRFALAPFGIASSLVVAIYGGYFNGGLGIVLLSLYALWGMTDLNAMNGLKVLVSVIVSVVSVATFALGGLVLWPQALLMAAAAVAGGYAGARLARILPDRIVRAFVVVTGLAVGIVFLLRL</sequence>
<dbReference type="InterPro" id="IPR052017">
    <property type="entry name" value="TSUP"/>
</dbReference>
<comment type="similarity">
    <text evidence="2 8">Belongs to the 4-toluene sulfonate uptake permease (TSUP) (TC 2.A.102) family.</text>
</comment>
<accession>K2HNW1</accession>
<feature type="transmembrane region" description="Helical" evidence="8">
    <location>
        <begin position="227"/>
        <end position="245"/>
    </location>
</feature>
<keyword evidence="5 8" id="KW-0812">Transmembrane</keyword>
<dbReference type="AlphaFoldDB" id="K2HNW1"/>
<dbReference type="eggNOG" id="COG0730">
    <property type="taxonomic scope" value="Bacteria"/>
</dbReference>
<evidence type="ECO:0000256" key="1">
    <source>
        <dbReference type="ARBA" id="ARBA00004651"/>
    </source>
</evidence>
<keyword evidence="3" id="KW-0813">Transport</keyword>
<evidence type="ECO:0000256" key="4">
    <source>
        <dbReference type="ARBA" id="ARBA00022475"/>
    </source>
</evidence>
<dbReference type="InterPro" id="IPR002781">
    <property type="entry name" value="TM_pro_TauE-like"/>
</dbReference>
<feature type="transmembrane region" description="Helical" evidence="8">
    <location>
        <begin position="177"/>
        <end position="196"/>
    </location>
</feature>
<feature type="transmembrane region" description="Helical" evidence="8">
    <location>
        <begin position="72"/>
        <end position="92"/>
    </location>
</feature>
<proteinExistence type="inferred from homology"/>
<evidence type="ECO:0000313" key="9">
    <source>
        <dbReference type="EMBL" id="EKE44549.1"/>
    </source>
</evidence>
<protein>
    <recommendedName>
        <fullName evidence="8">Probable membrane transporter protein</fullName>
    </recommendedName>
</protein>
<evidence type="ECO:0000256" key="8">
    <source>
        <dbReference type="RuleBase" id="RU363041"/>
    </source>
</evidence>
<dbReference type="OrthoDB" id="9807082at2"/>
<dbReference type="Proteomes" id="UP000006765">
    <property type="component" value="Unassembled WGS sequence"/>
</dbReference>
<evidence type="ECO:0000256" key="2">
    <source>
        <dbReference type="ARBA" id="ARBA00009142"/>
    </source>
</evidence>
<dbReference type="RefSeq" id="WP_007426539.1">
    <property type="nucleotide sequence ID" value="NZ_AMGO01000021.1"/>
</dbReference>
<dbReference type="Pfam" id="PF01925">
    <property type="entry name" value="TauE"/>
    <property type="match status" value="1"/>
</dbReference>
<keyword evidence="6 8" id="KW-1133">Transmembrane helix</keyword>
<dbReference type="PANTHER" id="PTHR30269">
    <property type="entry name" value="TRANSMEMBRANE PROTEIN YFCA"/>
    <property type="match status" value="1"/>
</dbReference>
<evidence type="ECO:0000313" key="10">
    <source>
        <dbReference type="Proteomes" id="UP000006765"/>
    </source>
</evidence>
<dbReference type="GO" id="GO:0005886">
    <property type="term" value="C:plasma membrane"/>
    <property type="evidence" value="ECO:0007669"/>
    <property type="project" value="UniProtKB-SubCell"/>
</dbReference>
<dbReference type="PANTHER" id="PTHR30269:SF0">
    <property type="entry name" value="MEMBRANE TRANSPORTER PROTEIN YFCA-RELATED"/>
    <property type="match status" value="1"/>
</dbReference>
<organism evidence="9 10">
    <name type="scientific">Oceaniovalibus guishaninsula JLT2003</name>
    <dbReference type="NCBI Taxonomy" id="1231392"/>
    <lineage>
        <taxon>Bacteria</taxon>
        <taxon>Pseudomonadati</taxon>
        <taxon>Pseudomonadota</taxon>
        <taxon>Alphaproteobacteria</taxon>
        <taxon>Rhodobacterales</taxon>
        <taxon>Roseobacteraceae</taxon>
        <taxon>Oceaniovalibus</taxon>
    </lineage>
</organism>
<keyword evidence="10" id="KW-1185">Reference proteome</keyword>
<keyword evidence="7 8" id="KW-0472">Membrane</keyword>
<comment type="caution">
    <text evidence="9">The sequence shown here is derived from an EMBL/GenBank/DDBJ whole genome shotgun (WGS) entry which is preliminary data.</text>
</comment>
<reference evidence="9 10" key="1">
    <citation type="journal article" date="2012" name="J. Bacteriol.">
        <title>Draft Genome Sequence of Oceaniovalibus guishaninsula JLT2003T.</title>
        <authorList>
            <person name="Tang K."/>
            <person name="Liu K."/>
            <person name="Jiao N."/>
        </authorList>
    </citation>
    <scope>NUCLEOTIDE SEQUENCE [LARGE SCALE GENOMIC DNA]</scope>
    <source>
        <strain evidence="9 10">JLT2003</strain>
    </source>
</reference>
<feature type="transmembrane region" description="Helical" evidence="8">
    <location>
        <begin position="43"/>
        <end position="65"/>
    </location>
</feature>
<gene>
    <name evidence="9" type="ORF">OCGS_1387</name>
</gene>
<evidence type="ECO:0000256" key="5">
    <source>
        <dbReference type="ARBA" id="ARBA00022692"/>
    </source>
</evidence>